<evidence type="ECO:0008006" key="3">
    <source>
        <dbReference type="Google" id="ProtNLM"/>
    </source>
</evidence>
<name>A0ABT8HMT6_MYCAO</name>
<dbReference type="Proteomes" id="UP001172687">
    <property type="component" value="Unassembled WGS sequence"/>
</dbReference>
<reference evidence="1" key="1">
    <citation type="submission" date="2023-07" db="EMBL/GenBank/DDBJ databases">
        <title>Degradation of tert-butanol by M. austroafricanum TBA100.</title>
        <authorList>
            <person name="Helbich S."/>
            <person name="Vainshtein Y."/>
        </authorList>
    </citation>
    <scope>NUCLEOTIDE SEQUENCE</scope>
    <source>
        <strain evidence="1">TBA100</strain>
    </source>
</reference>
<accession>A0ABT8HMT6</accession>
<protein>
    <recommendedName>
        <fullName evidence="3">DUF3263 domain-containing protein</fullName>
    </recommendedName>
</protein>
<dbReference type="EMBL" id="JAUHTC010000095">
    <property type="protein sequence ID" value="MDN4521855.1"/>
    <property type="molecule type" value="Genomic_DNA"/>
</dbReference>
<keyword evidence="2" id="KW-1185">Reference proteome</keyword>
<comment type="caution">
    <text evidence="1">The sequence shown here is derived from an EMBL/GenBank/DDBJ whole genome shotgun (WGS) entry which is preliminary data.</text>
</comment>
<evidence type="ECO:0000313" key="1">
    <source>
        <dbReference type="EMBL" id="MDN4521855.1"/>
    </source>
</evidence>
<organism evidence="1 2">
    <name type="scientific">Mycolicibacterium austroafricanum</name>
    <name type="common">Mycobacterium austroafricanum</name>
    <dbReference type="NCBI Taxonomy" id="39687"/>
    <lineage>
        <taxon>Bacteria</taxon>
        <taxon>Bacillati</taxon>
        <taxon>Actinomycetota</taxon>
        <taxon>Actinomycetes</taxon>
        <taxon>Mycobacteriales</taxon>
        <taxon>Mycobacteriaceae</taxon>
        <taxon>Mycolicibacterium</taxon>
    </lineage>
</organism>
<evidence type="ECO:0000313" key="2">
    <source>
        <dbReference type="Proteomes" id="UP001172687"/>
    </source>
</evidence>
<dbReference type="RefSeq" id="WP_235881473.1">
    <property type="nucleotide sequence ID" value="NZ_JAUHTC010000095.1"/>
</dbReference>
<gene>
    <name evidence="1" type="ORF">QYF68_29130</name>
</gene>
<sequence>MADDTAVVSHKHDAAGEPLSPTRIDGRARVRYGFAVVSADRFEQDMVEFVIRWRRYGGGCAADIFEEFGLSEAEFFRRVFVLVTAPSVDLVIDRVVLSQIRRTCLTRLRGLGAAARRA</sequence>
<proteinExistence type="predicted"/>